<evidence type="ECO:0000313" key="1">
    <source>
        <dbReference type="EMBL" id="MEX0409159.1"/>
    </source>
</evidence>
<proteinExistence type="predicted"/>
<keyword evidence="2" id="KW-1185">Reference proteome</keyword>
<protein>
    <recommendedName>
        <fullName evidence="3">Secreted protein</fullName>
    </recommendedName>
</protein>
<gene>
    <name evidence="1" type="ORF">ABGN05_26295</name>
</gene>
<organism evidence="1 2">
    <name type="scientific">Aquibium pacificus</name>
    <dbReference type="NCBI Taxonomy" id="3153579"/>
    <lineage>
        <taxon>Bacteria</taxon>
        <taxon>Pseudomonadati</taxon>
        <taxon>Pseudomonadota</taxon>
        <taxon>Alphaproteobacteria</taxon>
        <taxon>Hyphomicrobiales</taxon>
        <taxon>Phyllobacteriaceae</taxon>
        <taxon>Aquibium</taxon>
    </lineage>
</organism>
<name>A0ABV3SR53_9HYPH</name>
<evidence type="ECO:0000313" key="2">
    <source>
        <dbReference type="Proteomes" id="UP001556692"/>
    </source>
</evidence>
<dbReference type="EMBL" id="JBDPGJ010000008">
    <property type="protein sequence ID" value="MEX0409159.1"/>
    <property type="molecule type" value="Genomic_DNA"/>
</dbReference>
<sequence>MHQLPENPHSWRFMRRTSRQAKSSPLLGAIALAAVASGIAGDVGAHEAPSGWDYPFACCSGFDCRPVEPRVISERPEGYVIGSTGEVVAYSDRRVRNSPDGEFHWCSVAGKSDGRTICLFVPPRAF</sequence>
<reference evidence="1 2" key="1">
    <citation type="submission" date="2024-05" db="EMBL/GenBank/DDBJ databases">
        <authorList>
            <person name="Jiang F."/>
        </authorList>
    </citation>
    <scope>NUCLEOTIDE SEQUENCE [LARGE SCALE GENOMIC DNA]</scope>
    <source>
        <strain evidence="1 2">LZ166</strain>
    </source>
</reference>
<comment type="caution">
    <text evidence="1">The sequence shown here is derived from an EMBL/GenBank/DDBJ whole genome shotgun (WGS) entry which is preliminary data.</text>
</comment>
<dbReference type="Proteomes" id="UP001556692">
    <property type="component" value="Unassembled WGS sequence"/>
</dbReference>
<accession>A0ABV3SR53</accession>
<evidence type="ECO:0008006" key="3">
    <source>
        <dbReference type="Google" id="ProtNLM"/>
    </source>
</evidence>